<name>E1YBA6_9BACT</name>
<reference evidence="13" key="1">
    <citation type="journal article" date="2011" name="Environ. Microbiol.">
        <title>Genomic insights into the metabolic potential of the polycyclic aromatic hydrocarbon degrading sulfate-reducing Deltaproteobacterium N47.</title>
        <authorList>
            <person name="Bergmann F."/>
            <person name="Selesi D."/>
            <person name="Weinmaier T."/>
            <person name="Tischler P."/>
            <person name="Rattei T."/>
            <person name="Meckenstock R.U."/>
        </authorList>
    </citation>
    <scope>NUCLEOTIDE SEQUENCE</scope>
</reference>
<proteinExistence type="inferred from homology"/>
<comment type="similarity">
    <text evidence="3">Belongs to the UbiA prenyltransferase family.</text>
</comment>
<feature type="transmembrane region" description="Helical" evidence="12">
    <location>
        <begin position="39"/>
        <end position="61"/>
    </location>
</feature>
<evidence type="ECO:0000256" key="9">
    <source>
        <dbReference type="ARBA" id="ARBA00022989"/>
    </source>
</evidence>
<keyword evidence="4" id="KW-1003">Cell membrane</keyword>
<dbReference type="Gene3D" id="1.10.357.140">
    <property type="entry name" value="UbiA prenyltransferase"/>
    <property type="match status" value="1"/>
</dbReference>
<feature type="transmembrane region" description="Helical" evidence="12">
    <location>
        <begin position="133"/>
        <end position="152"/>
    </location>
</feature>
<evidence type="ECO:0000256" key="11">
    <source>
        <dbReference type="ARBA" id="ARBA00034524"/>
    </source>
</evidence>
<keyword evidence="8 12" id="KW-0812">Transmembrane</keyword>
<keyword evidence="7" id="KW-0831">Ubiquinone biosynthesis</keyword>
<evidence type="ECO:0000256" key="3">
    <source>
        <dbReference type="ARBA" id="ARBA00005985"/>
    </source>
</evidence>
<dbReference type="GO" id="GO:0005886">
    <property type="term" value="C:plasma membrane"/>
    <property type="evidence" value="ECO:0007669"/>
    <property type="project" value="TreeGrafter"/>
</dbReference>
<dbReference type="GO" id="GO:0006744">
    <property type="term" value="P:ubiquinone biosynthetic process"/>
    <property type="evidence" value="ECO:0007669"/>
    <property type="project" value="UniProtKB-KW"/>
</dbReference>
<dbReference type="NCBIfam" id="TIGR01475">
    <property type="entry name" value="ubiA_other"/>
    <property type="match status" value="1"/>
</dbReference>
<feature type="transmembrane region" description="Helical" evidence="12">
    <location>
        <begin position="229"/>
        <end position="249"/>
    </location>
</feature>
<evidence type="ECO:0000313" key="13">
    <source>
        <dbReference type="EMBL" id="CBX27783.1"/>
    </source>
</evidence>
<feature type="transmembrane region" description="Helical" evidence="12">
    <location>
        <begin position="82"/>
        <end position="104"/>
    </location>
</feature>
<dbReference type="PANTHER" id="PTHR11048">
    <property type="entry name" value="PRENYLTRANSFERASES"/>
    <property type="match status" value="1"/>
</dbReference>
<evidence type="ECO:0000256" key="5">
    <source>
        <dbReference type="ARBA" id="ARBA00022519"/>
    </source>
</evidence>
<dbReference type="Gene3D" id="1.20.120.1780">
    <property type="entry name" value="UbiA prenyltransferase"/>
    <property type="match status" value="1"/>
</dbReference>
<dbReference type="FunFam" id="1.20.120.1780:FF:000001">
    <property type="entry name" value="4-hydroxybenzoate octaprenyltransferase"/>
    <property type="match status" value="1"/>
</dbReference>
<dbReference type="PANTHER" id="PTHR11048:SF28">
    <property type="entry name" value="4-HYDROXYBENZOATE POLYPRENYLTRANSFERASE, MITOCHONDRIAL"/>
    <property type="match status" value="1"/>
</dbReference>
<keyword evidence="6" id="KW-0808">Transferase</keyword>
<evidence type="ECO:0000256" key="4">
    <source>
        <dbReference type="ARBA" id="ARBA00022475"/>
    </source>
</evidence>
<dbReference type="InterPro" id="IPR006371">
    <property type="entry name" value="Polyprenyltransferase_UbiA-li"/>
</dbReference>
<dbReference type="FunFam" id="1.10.357.140:FF:000008">
    <property type="entry name" value="4-hydroxybenzoate octaprenyltransferase"/>
    <property type="match status" value="1"/>
</dbReference>
<feature type="transmembrane region" description="Helical" evidence="12">
    <location>
        <begin position="110"/>
        <end position="126"/>
    </location>
</feature>
<organism evidence="13">
    <name type="scientific">uncultured Desulfobacterium sp</name>
    <dbReference type="NCBI Taxonomy" id="201089"/>
    <lineage>
        <taxon>Bacteria</taxon>
        <taxon>Pseudomonadati</taxon>
        <taxon>Thermodesulfobacteriota</taxon>
        <taxon>Desulfobacteria</taxon>
        <taxon>Desulfobacterales</taxon>
        <taxon>Desulfobacteriaceae</taxon>
        <taxon>Desulfobacterium</taxon>
        <taxon>environmental samples</taxon>
    </lineage>
</organism>
<keyword evidence="9 12" id="KW-1133">Transmembrane helix</keyword>
<evidence type="ECO:0000256" key="1">
    <source>
        <dbReference type="ARBA" id="ARBA00001946"/>
    </source>
</evidence>
<dbReference type="AlphaFoldDB" id="E1YBA6"/>
<evidence type="ECO:0000256" key="7">
    <source>
        <dbReference type="ARBA" id="ARBA00022688"/>
    </source>
</evidence>
<evidence type="ECO:0000256" key="2">
    <source>
        <dbReference type="ARBA" id="ARBA00004141"/>
    </source>
</evidence>
<protein>
    <recommendedName>
        <fullName evidence="11">4-hydroxybenzoate polyprenyltransferase</fullName>
        <ecNumber evidence="11">2.5.1.39</ecNumber>
    </recommendedName>
</protein>
<comment type="subcellular location">
    <subcellularLocation>
        <location evidence="2">Membrane</location>
        <topology evidence="2">Multi-pass membrane protein</topology>
    </subcellularLocation>
</comment>
<dbReference type="InterPro" id="IPR039653">
    <property type="entry name" value="Prenyltransferase"/>
</dbReference>
<dbReference type="EMBL" id="FR695867">
    <property type="protein sequence ID" value="CBX27783.1"/>
    <property type="molecule type" value="Genomic_DNA"/>
</dbReference>
<dbReference type="InterPro" id="IPR044878">
    <property type="entry name" value="UbiA_sf"/>
</dbReference>
<evidence type="ECO:0000256" key="12">
    <source>
        <dbReference type="SAM" id="Phobius"/>
    </source>
</evidence>
<accession>E1YBA6</accession>
<dbReference type="GO" id="GO:0008412">
    <property type="term" value="F:4-hydroxybenzoate polyprenyltransferase activity"/>
    <property type="evidence" value="ECO:0007669"/>
    <property type="project" value="UniProtKB-EC"/>
</dbReference>
<gene>
    <name evidence="13" type="ORF">N47_C18410</name>
</gene>
<feature type="transmembrane region" description="Helical" evidence="12">
    <location>
        <begin position="261"/>
        <end position="281"/>
    </location>
</feature>
<comment type="cofactor">
    <cofactor evidence="1">
        <name>Mg(2+)</name>
        <dbReference type="ChEBI" id="CHEBI:18420"/>
    </cofactor>
</comment>
<keyword evidence="5" id="KW-0997">Cell inner membrane</keyword>
<feature type="transmembrane region" description="Helical" evidence="12">
    <location>
        <begin position="158"/>
        <end position="181"/>
    </location>
</feature>
<feature type="transmembrane region" description="Helical" evidence="12">
    <location>
        <begin position="202"/>
        <end position="223"/>
    </location>
</feature>
<evidence type="ECO:0000256" key="10">
    <source>
        <dbReference type="ARBA" id="ARBA00023136"/>
    </source>
</evidence>
<dbReference type="Pfam" id="PF01040">
    <property type="entry name" value="UbiA"/>
    <property type="match status" value="1"/>
</dbReference>
<dbReference type="EC" id="2.5.1.39" evidence="11"/>
<keyword evidence="10 12" id="KW-0472">Membrane</keyword>
<sequence>MGFKKFSNLIMIEQTLFALPFAYIGILFADGPKNKSLSIWIFATIALVAARTAGMSFNRVIDANIDAKNPRTKDRAIPKGEATKTEVLIIGIVSSLALVISSYLLNPLCFYLSFVAVFLLFTYSYFKRFSSSSHFYLGLVEAAAPIGGYLAVTGKFSIVPFILGSAILLWIAGLDIVYALLDKDFDKKENLHSLPSSYGEKKALRISIACYILSVGSMIATGLITGKSIPYWIAIASIAFVFTYQQIITRNRDLEPALKKFFKANMYVSPFLLIGTFIDVFF</sequence>
<evidence type="ECO:0000256" key="6">
    <source>
        <dbReference type="ARBA" id="ARBA00022679"/>
    </source>
</evidence>
<dbReference type="InterPro" id="IPR000537">
    <property type="entry name" value="UbiA_prenyltransferase"/>
</dbReference>
<evidence type="ECO:0000256" key="8">
    <source>
        <dbReference type="ARBA" id="ARBA00022692"/>
    </source>
</evidence>
<dbReference type="CDD" id="cd13959">
    <property type="entry name" value="PT_UbiA_COQ2"/>
    <property type="match status" value="1"/>
</dbReference>